<dbReference type="RefSeq" id="WP_215604724.1">
    <property type="nucleotide sequence ID" value="NZ_CP076136.1"/>
</dbReference>
<keyword evidence="1" id="KW-1133">Transmembrane helix</keyword>
<keyword evidence="1" id="KW-0472">Membrane</keyword>
<reference evidence="2 3" key="1">
    <citation type="submission" date="2021-06" db="EMBL/GenBank/DDBJ databases">
        <title>Bradyrhizobium sp. S2-11-4 Genome sequencing.</title>
        <authorList>
            <person name="Jin L."/>
        </authorList>
    </citation>
    <scope>NUCLEOTIDE SEQUENCE [LARGE SCALE GENOMIC DNA]</scope>
    <source>
        <strain evidence="2 3">S2-11-4</strain>
    </source>
</reference>
<feature type="transmembrane region" description="Helical" evidence="1">
    <location>
        <begin position="137"/>
        <end position="155"/>
    </location>
</feature>
<feature type="transmembrane region" description="Helical" evidence="1">
    <location>
        <begin position="107"/>
        <end position="130"/>
    </location>
</feature>
<dbReference type="EMBL" id="CP076136">
    <property type="protein sequence ID" value="QWG23975.1"/>
    <property type="molecule type" value="Genomic_DNA"/>
</dbReference>
<sequence>MTEAIASTDQSRNGLLKIAAVGALSGVLTPLLPPLIDKLNGAPGDIRIALVAVPFAVLVGILVRRCSANPWWAALVAAIITMVAFVCAVNAAIFIDGQANGLAKASRNILAGLSGGLVGASVMALGIALLPSGPRALAAWLPMLIMGTLTGALLALDNALDLDLTSVLFPVWQACVAVGLTTALQRAKLS</sequence>
<dbReference type="Proteomes" id="UP000676951">
    <property type="component" value="Chromosome"/>
</dbReference>
<dbReference type="AlphaFoldDB" id="A0A975NZT6"/>
<protein>
    <submittedName>
        <fullName evidence="2">Uncharacterized protein</fullName>
    </submittedName>
</protein>
<evidence type="ECO:0000313" key="2">
    <source>
        <dbReference type="EMBL" id="QWG23975.1"/>
    </source>
</evidence>
<feature type="transmembrane region" description="Helical" evidence="1">
    <location>
        <begin position="15"/>
        <end position="36"/>
    </location>
</feature>
<keyword evidence="1" id="KW-0812">Transmembrane</keyword>
<feature type="transmembrane region" description="Helical" evidence="1">
    <location>
        <begin position="167"/>
        <end position="184"/>
    </location>
</feature>
<evidence type="ECO:0000256" key="1">
    <source>
        <dbReference type="SAM" id="Phobius"/>
    </source>
</evidence>
<accession>A0A975NZT6</accession>
<keyword evidence="3" id="KW-1185">Reference proteome</keyword>
<proteinExistence type="predicted"/>
<feature type="transmembrane region" description="Helical" evidence="1">
    <location>
        <begin position="71"/>
        <end position="95"/>
    </location>
</feature>
<feature type="transmembrane region" description="Helical" evidence="1">
    <location>
        <begin position="48"/>
        <end position="64"/>
    </location>
</feature>
<name>A0A975NZT6_9BRAD</name>
<organism evidence="2 3">
    <name type="scientific">Bradyrhizobium sediminis</name>
    <dbReference type="NCBI Taxonomy" id="2840469"/>
    <lineage>
        <taxon>Bacteria</taxon>
        <taxon>Pseudomonadati</taxon>
        <taxon>Pseudomonadota</taxon>
        <taxon>Alphaproteobacteria</taxon>
        <taxon>Hyphomicrobiales</taxon>
        <taxon>Nitrobacteraceae</taxon>
        <taxon>Bradyrhizobium</taxon>
    </lineage>
</organism>
<gene>
    <name evidence="2" type="ORF">KMZ93_03310</name>
</gene>
<evidence type="ECO:0000313" key="3">
    <source>
        <dbReference type="Proteomes" id="UP000676951"/>
    </source>
</evidence>